<dbReference type="Gene3D" id="3.30.2290.10">
    <property type="entry name" value="PmbA/TldD superfamily"/>
    <property type="match status" value="1"/>
</dbReference>
<dbReference type="PANTHER" id="PTHR43421">
    <property type="entry name" value="METALLOPROTEASE PMBA"/>
    <property type="match status" value="1"/>
</dbReference>
<dbReference type="InterPro" id="IPR036059">
    <property type="entry name" value="TldD/PmbA_sf"/>
</dbReference>
<dbReference type="InterPro" id="IPR045570">
    <property type="entry name" value="Metalloprtase-TldD/E_cen_dom"/>
</dbReference>
<keyword evidence="6" id="KW-1185">Reference proteome</keyword>
<accession>A0ABW0LHH6</accession>
<sequence length="447" mass="48956">MKIEKFQERLLESGLAAGFEDMEIYYVKSKRFACQVYKGDVDHYETAEEGGLSFRGLYNGKMGYAYTEKIDQESIPFLLNSAKANAEILEDEEQDEIFAGSEEYEDRDFYSESLDNISVPDKIAFLQEVESKIANYDPRISSINSCKLIEGATERVLANSKGLVLHDRSNYLGVVLSVIVKQDDETKSGFKVNITKDFSTLHVDEIAKEVAEEALSYLGEKSIASKKYPIVLRHDAASQLLDTFVSVFSAEVAQKGQSLLEDKTGDQIAADIVTIVDDPFYEDGFAGRNFDGEGVASKVCTVIENGTLNTLLHNRKTAKKAGVETTGHAYKPSYKGTLTVAPSHFYIKPGEVTREELIASQEEAVFITKLAGLHSGANAVSGDFSVAANGFYVKDGKIVTAVKQMTIAGNFFELLKMVKEIGSDLYVSTGGIGSPSILLEGLSVTVE</sequence>
<proteinExistence type="inferred from homology"/>
<name>A0ABW0LHH6_9BACI</name>
<comment type="caution">
    <text evidence="5">The sequence shown here is derived from an EMBL/GenBank/DDBJ whole genome shotgun (WGS) entry which is preliminary data.</text>
</comment>
<reference evidence="6" key="1">
    <citation type="journal article" date="2019" name="Int. J. Syst. Evol. Microbiol.">
        <title>The Global Catalogue of Microorganisms (GCM) 10K type strain sequencing project: providing services to taxonomists for standard genome sequencing and annotation.</title>
        <authorList>
            <consortium name="The Broad Institute Genomics Platform"/>
            <consortium name="The Broad Institute Genome Sequencing Center for Infectious Disease"/>
            <person name="Wu L."/>
            <person name="Ma J."/>
        </authorList>
    </citation>
    <scope>NUCLEOTIDE SEQUENCE [LARGE SCALE GENOMIC DNA]</scope>
    <source>
        <strain evidence="6">CGMCC 1.12237</strain>
    </source>
</reference>
<dbReference type="InterPro" id="IPR035068">
    <property type="entry name" value="TldD/PmbA_N"/>
</dbReference>
<dbReference type="Proteomes" id="UP001596147">
    <property type="component" value="Unassembled WGS sequence"/>
</dbReference>
<dbReference type="InterPro" id="IPR002510">
    <property type="entry name" value="Metalloprtase-TldD/E_N"/>
</dbReference>
<feature type="domain" description="Metalloprotease TldD/E central" evidence="4">
    <location>
        <begin position="113"/>
        <end position="216"/>
    </location>
</feature>
<dbReference type="Pfam" id="PF19290">
    <property type="entry name" value="PmbA_TldD_2nd"/>
    <property type="match status" value="1"/>
</dbReference>
<dbReference type="EMBL" id="JBHSMC010000014">
    <property type="protein sequence ID" value="MFC5465388.1"/>
    <property type="molecule type" value="Genomic_DNA"/>
</dbReference>
<dbReference type="PANTHER" id="PTHR43421:SF1">
    <property type="entry name" value="METALLOPROTEASE PMBA"/>
    <property type="match status" value="1"/>
</dbReference>
<dbReference type="InterPro" id="IPR045569">
    <property type="entry name" value="Metalloprtase-TldD/E_C"/>
</dbReference>
<evidence type="ECO:0000313" key="6">
    <source>
        <dbReference type="Proteomes" id="UP001596147"/>
    </source>
</evidence>
<feature type="domain" description="Metalloprotease TldD/E C-terminal" evidence="3">
    <location>
        <begin position="225"/>
        <end position="445"/>
    </location>
</feature>
<evidence type="ECO:0000256" key="1">
    <source>
        <dbReference type="ARBA" id="ARBA00005836"/>
    </source>
</evidence>
<evidence type="ECO:0000259" key="2">
    <source>
        <dbReference type="Pfam" id="PF01523"/>
    </source>
</evidence>
<evidence type="ECO:0000259" key="3">
    <source>
        <dbReference type="Pfam" id="PF19289"/>
    </source>
</evidence>
<dbReference type="Pfam" id="PF01523">
    <property type="entry name" value="PmbA_TldD_1st"/>
    <property type="match status" value="1"/>
</dbReference>
<gene>
    <name evidence="5" type="ORF">ACFPM4_11570</name>
</gene>
<evidence type="ECO:0000313" key="5">
    <source>
        <dbReference type="EMBL" id="MFC5465388.1"/>
    </source>
</evidence>
<dbReference type="RefSeq" id="WP_382351662.1">
    <property type="nucleotide sequence ID" value="NZ_JBHSMC010000014.1"/>
</dbReference>
<feature type="domain" description="Metalloprotease TldD/E N-terminal" evidence="2">
    <location>
        <begin position="23"/>
        <end position="86"/>
    </location>
</feature>
<dbReference type="Pfam" id="PF19289">
    <property type="entry name" value="PmbA_TldD_3rd"/>
    <property type="match status" value="1"/>
</dbReference>
<evidence type="ECO:0000259" key="4">
    <source>
        <dbReference type="Pfam" id="PF19290"/>
    </source>
</evidence>
<comment type="similarity">
    <text evidence="1">Belongs to the peptidase U62 family.</text>
</comment>
<protein>
    <submittedName>
        <fullName evidence="5">TldD/PmbA family protein</fullName>
    </submittedName>
</protein>
<dbReference type="SUPFAM" id="SSF111283">
    <property type="entry name" value="Putative modulator of DNA gyrase, PmbA/TldD"/>
    <property type="match status" value="1"/>
</dbReference>
<dbReference type="InterPro" id="IPR047657">
    <property type="entry name" value="PmbA"/>
</dbReference>
<organism evidence="5 6">
    <name type="scientific">Lederbergia graminis</name>
    <dbReference type="NCBI Taxonomy" id="735518"/>
    <lineage>
        <taxon>Bacteria</taxon>
        <taxon>Bacillati</taxon>
        <taxon>Bacillota</taxon>
        <taxon>Bacilli</taxon>
        <taxon>Bacillales</taxon>
        <taxon>Bacillaceae</taxon>
        <taxon>Lederbergia</taxon>
    </lineage>
</organism>